<dbReference type="PANTHER" id="PTHR33376:SF7">
    <property type="entry name" value="C4-DICARBOXYLATE-BINDING PROTEIN DCTB"/>
    <property type="match status" value="1"/>
</dbReference>
<evidence type="ECO:0000313" key="4">
    <source>
        <dbReference type="EMBL" id="SVB33636.1"/>
    </source>
</evidence>
<evidence type="ECO:0000256" key="1">
    <source>
        <dbReference type="ARBA" id="ARBA00009023"/>
    </source>
</evidence>
<keyword evidence="2" id="KW-0813">Transport</keyword>
<dbReference type="Gene3D" id="3.40.190.170">
    <property type="entry name" value="Bacterial extracellular solute-binding protein, family 7"/>
    <property type="match status" value="1"/>
</dbReference>
<evidence type="ECO:0000256" key="3">
    <source>
        <dbReference type="ARBA" id="ARBA00022729"/>
    </source>
</evidence>
<dbReference type="NCBIfam" id="NF037995">
    <property type="entry name" value="TRAP_S1"/>
    <property type="match status" value="1"/>
</dbReference>
<dbReference type="AlphaFoldDB" id="A0A382D550"/>
<protein>
    <submittedName>
        <fullName evidence="4">Uncharacterized protein</fullName>
    </submittedName>
</protein>
<dbReference type="EMBL" id="UINC01037722">
    <property type="protein sequence ID" value="SVB33636.1"/>
    <property type="molecule type" value="Genomic_DNA"/>
</dbReference>
<comment type="similarity">
    <text evidence="1">Belongs to the bacterial solute-binding protein 7 family.</text>
</comment>
<proteinExistence type="inferred from homology"/>
<dbReference type="Pfam" id="PF03480">
    <property type="entry name" value="DctP"/>
    <property type="match status" value="1"/>
</dbReference>
<name>A0A382D550_9ZZZZ</name>
<reference evidence="4" key="1">
    <citation type="submission" date="2018-05" db="EMBL/GenBank/DDBJ databases">
        <authorList>
            <person name="Lanie J.A."/>
            <person name="Ng W.-L."/>
            <person name="Kazmierczak K.M."/>
            <person name="Andrzejewski T.M."/>
            <person name="Davidsen T.M."/>
            <person name="Wayne K.J."/>
            <person name="Tettelin H."/>
            <person name="Glass J.I."/>
            <person name="Rusch D."/>
            <person name="Podicherti R."/>
            <person name="Tsui H.-C.T."/>
            <person name="Winkler M.E."/>
        </authorList>
    </citation>
    <scope>NUCLEOTIDE SEQUENCE</scope>
</reference>
<organism evidence="4">
    <name type="scientific">marine metagenome</name>
    <dbReference type="NCBI Taxonomy" id="408172"/>
    <lineage>
        <taxon>unclassified sequences</taxon>
        <taxon>metagenomes</taxon>
        <taxon>ecological metagenomes</taxon>
    </lineage>
</organism>
<evidence type="ECO:0000256" key="2">
    <source>
        <dbReference type="ARBA" id="ARBA00022448"/>
    </source>
</evidence>
<accession>A0A382D550</accession>
<dbReference type="InterPro" id="IPR018389">
    <property type="entry name" value="DctP_fam"/>
</dbReference>
<sequence length="167" mass="18306">MITVGYANAFEVKVATILPDGSHWLREMRAGGEEIRMRTAGRVTFKFYPGGVMGNDAQILRKIRIGQLHGGAFTATGLGTRYSGLNVYGIPLLFQSLGEVDYVRERMDARLVADLEVAGFVSFGFTEGGFAQFMANEPISRVEDMKRRKVWIPEGDQISALALAALG</sequence>
<dbReference type="InterPro" id="IPR038404">
    <property type="entry name" value="TRAP_DctP_sf"/>
</dbReference>
<dbReference type="GO" id="GO:0055085">
    <property type="term" value="P:transmembrane transport"/>
    <property type="evidence" value="ECO:0007669"/>
    <property type="project" value="InterPro"/>
</dbReference>
<feature type="non-terminal residue" evidence="4">
    <location>
        <position position="167"/>
    </location>
</feature>
<dbReference type="PANTHER" id="PTHR33376">
    <property type="match status" value="1"/>
</dbReference>
<keyword evidence="3" id="KW-0732">Signal</keyword>
<gene>
    <name evidence="4" type="ORF">METZ01_LOCUS186490</name>
</gene>